<dbReference type="EMBL" id="CP115396">
    <property type="protein sequence ID" value="WBO84348.1"/>
    <property type="molecule type" value="Genomic_DNA"/>
</dbReference>
<organism evidence="1 2">
    <name type="scientific">Hymenobacter yonginensis</name>
    <dbReference type="NCBI Taxonomy" id="748197"/>
    <lineage>
        <taxon>Bacteria</taxon>
        <taxon>Pseudomonadati</taxon>
        <taxon>Bacteroidota</taxon>
        <taxon>Cytophagia</taxon>
        <taxon>Cytophagales</taxon>
        <taxon>Hymenobacteraceae</taxon>
        <taxon>Hymenobacter</taxon>
    </lineage>
</organism>
<evidence type="ECO:0000313" key="1">
    <source>
        <dbReference type="EMBL" id="WBO84348.1"/>
    </source>
</evidence>
<accession>A0ABY7PM79</accession>
<evidence type="ECO:0000313" key="2">
    <source>
        <dbReference type="Proteomes" id="UP001211872"/>
    </source>
</evidence>
<dbReference type="RefSeq" id="WP_270126867.1">
    <property type="nucleotide sequence ID" value="NZ_CP115396.1"/>
</dbReference>
<reference evidence="1 2" key="1">
    <citation type="journal article" date="2011" name="Int. J. Syst. Evol. Microbiol.">
        <title>Hymenobacter yonginensis sp. nov., isolated from a mesotrophic artificial lake.</title>
        <authorList>
            <person name="Joung Y."/>
            <person name="Cho S.H."/>
            <person name="Kim H."/>
            <person name="Kim S.B."/>
            <person name="Joh K."/>
        </authorList>
    </citation>
    <scope>NUCLEOTIDE SEQUENCE [LARGE SCALE GENOMIC DNA]</scope>
    <source>
        <strain evidence="1 2">KCTC 22745</strain>
    </source>
</reference>
<gene>
    <name evidence="1" type="ORF">O9Z63_18520</name>
</gene>
<dbReference type="Gene3D" id="2.60.40.1120">
    <property type="entry name" value="Carboxypeptidase-like, regulatory domain"/>
    <property type="match status" value="1"/>
</dbReference>
<dbReference type="Pfam" id="PF13715">
    <property type="entry name" value="CarbopepD_reg_2"/>
    <property type="match status" value="1"/>
</dbReference>
<dbReference type="Proteomes" id="UP001211872">
    <property type="component" value="Chromosome"/>
</dbReference>
<keyword evidence="2" id="KW-1185">Reference proteome</keyword>
<dbReference type="SUPFAM" id="SSF49464">
    <property type="entry name" value="Carboxypeptidase regulatory domain-like"/>
    <property type="match status" value="1"/>
</dbReference>
<name>A0ABY7PM79_9BACT</name>
<dbReference type="InterPro" id="IPR008969">
    <property type="entry name" value="CarboxyPept-like_regulatory"/>
</dbReference>
<sequence>MFRSATSSNHLTTASGIFRYCAFALVVSFGIVDSSMAASFEKSLNEPTEVVATAVVRGRVLDEVGKPLAGATVLWKGSPYGVTTDSQGNYQLPLAAGHTVVLFSYAGYVNEEVQVRGAGVQNITLLPAESSEPASGVREKKLLRSLR</sequence>
<protein>
    <submittedName>
        <fullName evidence="1">Carboxypeptidase-like regulatory domain-containing protein</fullName>
    </submittedName>
</protein>
<proteinExistence type="predicted"/>